<feature type="region of interest" description="Disordered" evidence="1">
    <location>
        <begin position="1"/>
        <end position="34"/>
    </location>
</feature>
<feature type="region of interest" description="Disordered" evidence="1">
    <location>
        <begin position="39"/>
        <end position="58"/>
    </location>
</feature>
<gene>
    <name evidence="2" type="ORF">PoB_004943300</name>
</gene>
<evidence type="ECO:0000313" key="3">
    <source>
        <dbReference type="Proteomes" id="UP000735302"/>
    </source>
</evidence>
<proteinExistence type="predicted"/>
<sequence length="161" mass="17610">MGQGVSSGVRTRDVKSNPGTCREDAGDWDGLHGGLRKRPFGPYSNLGGPRENSEKAPQVNLTKCVPGAMTIDFLGHWLGERATSLQKENAEKFRLRQDPRAKRRHPQRLGYRFALRCALVVATPTITDMSGSSGLLAHSTFPTMTSQMASGMHNAFTSPLR</sequence>
<dbReference type="Proteomes" id="UP000735302">
    <property type="component" value="Unassembled WGS sequence"/>
</dbReference>
<keyword evidence="3" id="KW-1185">Reference proteome</keyword>
<accession>A0AAV4BTK1</accession>
<organism evidence="2 3">
    <name type="scientific">Plakobranchus ocellatus</name>
    <dbReference type="NCBI Taxonomy" id="259542"/>
    <lineage>
        <taxon>Eukaryota</taxon>
        <taxon>Metazoa</taxon>
        <taxon>Spiralia</taxon>
        <taxon>Lophotrochozoa</taxon>
        <taxon>Mollusca</taxon>
        <taxon>Gastropoda</taxon>
        <taxon>Heterobranchia</taxon>
        <taxon>Euthyneura</taxon>
        <taxon>Panpulmonata</taxon>
        <taxon>Sacoglossa</taxon>
        <taxon>Placobranchoidea</taxon>
        <taxon>Plakobranchidae</taxon>
        <taxon>Plakobranchus</taxon>
    </lineage>
</organism>
<reference evidence="2 3" key="1">
    <citation type="journal article" date="2021" name="Elife">
        <title>Chloroplast acquisition without the gene transfer in kleptoplastic sea slugs, Plakobranchus ocellatus.</title>
        <authorList>
            <person name="Maeda T."/>
            <person name="Takahashi S."/>
            <person name="Yoshida T."/>
            <person name="Shimamura S."/>
            <person name="Takaki Y."/>
            <person name="Nagai Y."/>
            <person name="Toyoda A."/>
            <person name="Suzuki Y."/>
            <person name="Arimoto A."/>
            <person name="Ishii H."/>
            <person name="Satoh N."/>
            <person name="Nishiyama T."/>
            <person name="Hasebe M."/>
            <person name="Maruyama T."/>
            <person name="Minagawa J."/>
            <person name="Obokata J."/>
            <person name="Shigenobu S."/>
        </authorList>
    </citation>
    <scope>NUCLEOTIDE SEQUENCE [LARGE SCALE GENOMIC DNA]</scope>
</reference>
<evidence type="ECO:0000313" key="2">
    <source>
        <dbReference type="EMBL" id="GFO22928.1"/>
    </source>
</evidence>
<protein>
    <submittedName>
        <fullName evidence="2">Uncharacterized protein</fullName>
    </submittedName>
</protein>
<feature type="compositionally biased region" description="Basic and acidic residues" evidence="1">
    <location>
        <begin position="10"/>
        <end position="25"/>
    </location>
</feature>
<dbReference type="AlphaFoldDB" id="A0AAV4BTK1"/>
<comment type="caution">
    <text evidence="2">The sequence shown here is derived from an EMBL/GenBank/DDBJ whole genome shotgun (WGS) entry which is preliminary data.</text>
</comment>
<dbReference type="EMBL" id="BLXT01005465">
    <property type="protein sequence ID" value="GFO22928.1"/>
    <property type="molecule type" value="Genomic_DNA"/>
</dbReference>
<evidence type="ECO:0000256" key="1">
    <source>
        <dbReference type="SAM" id="MobiDB-lite"/>
    </source>
</evidence>
<name>A0AAV4BTK1_9GAST</name>